<name>A0A4V3D5P2_9BACI</name>
<evidence type="ECO:0000313" key="1">
    <source>
        <dbReference type="EMBL" id="TDQ40717.1"/>
    </source>
</evidence>
<dbReference type="OrthoDB" id="2440535at2"/>
<reference evidence="1 2" key="1">
    <citation type="submission" date="2019-03" db="EMBL/GenBank/DDBJ databases">
        <title>Genomic Encyclopedia of Type Strains, Phase IV (KMG-IV): sequencing the most valuable type-strain genomes for metagenomic binning, comparative biology and taxonomic classification.</title>
        <authorList>
            <person name="Goeker M."/>
        </authorList>
    </citation>
    <scope>NUCLEOTIDE SEQUENCE [LARGE SCALE GENOMIC DNA]</scope>
    <source>
        <strain evidence="1 2">DSM 28697</strain>
    </source>
</reference>
<dbReference type="EMBL" id="SNYJ01000005">
    <property type="protein sequence ID" value="TDQ40717.1"/>
    <property type="molecule type" value="Genomic_DNA"/>
</dbReference>
<sequence length="64" mass="7429">MANTVTLSFRIEGPAEKSGMFTFEELGITDDMDQDAIEKHIEKIFESWVWGNIAFSRVVRFEEE</sequence>
<accession>A0A4V3D5P2</accession>
<protein>
    <submittedName>
        <fullName evidence="1">Uncharacterized protein</fullName>
    </submittedName>
</protein>
<evidence type="ECO:0000313" key="2">
    <source>
        <dbReference type="Proteomes" id="UP000295632"/>
    </source>
</evidence>
<organism evidence="1 2">
    <name type="scientific">Aureibacillus halotolerans</name>
    <dbReference type="NCBI Taxonomy" id="1508390"/>
    <lineage>
        <taxon>Bacteria</taxon>
        <taxon>Bacillati</taxon>
        <taxon>Bacillota</taxon>
        <taxon>Bacilli</taxon>
        <taxon>Bacillales</taxon>
        <taxon>Bacillaceae</taxon>
        <taxon>Aureibacillus</taxon>
    </lineage>
</organism>
<proteinExistence type="predicted"/>
<keyword evidence="2" id="KW-1185">Reference proteome</keyword>
<dbReference type="RefSeq" id="WP_133579919.1">
    <property type="nucleotide sequence ID" value="NZ_SNYJ01000005.1"/>
</dbReference>
<dbReference type="Proteomes" id="UP000295632">
    <property type="component" value="Unassembled WGS sequence"/>
</dbReference>
<dbReference type="AlphaFoldDB" id="A0A4V3D5P2"/>
<gene>
    <name evidence="1" type="ORF">EV213_10563</name>
</gene>
<comment type="caution">
    <text evidence="1">The sequence shown here is derived from an EMBL/GenBank/DDBJ whole genome shotgun (WGS) entry which is preliminary data.</text>
</comment>